<reference evidence="3" key="1">
    <citation type="submission" date="2016-11" db="UniProtKB">
        <authorList>
            <consortium name="WormBaseParasite"/>
        </authorList>
    </citation>
    <scope>IDENTIFICATION</scope>
</reference>
<dbReference type="Proteomes" id="UP000095283">
    <property type="component" value="Unplaced"/>
</dbReference>
<dbReference type="WBParaSite" id="Hba_18235">
    <property type="protein sequence ID" value="Hba_18235"/>
    <property type="gene ID" value="Hba_18235"/>
</dbReference>
<organism evidence="2 3">
    <name type="scientific">Heterorhabditis bacteriophora</name>
    <name type="common">Entomopathogenic nematode worm</name>
    <dbReference type="NCBI Taxonomy" id="37862"/>
    <lineage>
        <taxon>Eukaryota</taxon>
        <taxon>Metazoa</taxon>
        <taxon>Ecdysozoa</taxon>
        <taxon>Nematoda</taxon>
        <taxon>Chromadorea</taxon>
        <taxon>Rhabditida</taxon>
        <taxon>Rhabditina</taxon>
        <taxon>Rhabditomorpha</taxon>
        <taxon>Strongyloidea</taxon>
        <taxon>Heterorhabditidae</taxon>
        <taxon>Heterorhabditis</taxon>
    </lineage>
</organism>
<name>A0A1I7XL59_HETBA</name>
<protein>
    <submittedName>
        <fullName evidence="3">Uncharacterized protein</fullName>
    </submittedName>
</protein>
<proteinExistence type="predicted"/>
<feature type="region of interest" description="Disordered" evidence="1">
    <location>
        <begin position="1"/>
        <end position="25"/>
    </location>
</feature>
<keyword evidence="2" id="KW-1185">Reference proteome</keyword>
<feature type="compositionally biased region" description="Basic and acidic residues" evidence="1">
    <location>
        <begin position="11"/>
        <end position="25"/>
    </location>
</feature>
<accession>A0A1I7XL59</accession>
<evidence type="ECO:0000313" key="2">
    <source>
        <dbReference type="Proteomes" id="UP000095283"/>
    </source>
</evidence>
<dbReference type="AlphaFoldDB" id="A0A1I7XL59"/>
<sequence length="69" mass="7834">MSTSDSARLQSIKEKVRGSEHGYYRDDDISTNRYSDVLLNNHIATRKSGRATRYTIMSVCSCERAMVNS</sequence>
<evidence type="ECO:0000256" key="1">
    <source>
        <dbReference type="SAM" id="MobiDB-lite"/>
    </source>
</evidence>
<evidence type="ECO:0000313" key="3">
    <source>
        <dbReference type="WBParaSite" id="Hba_18235"/>
    </source>
</evidence>